<keyword evidence="1" id="KW-0560">Oxidoreductase</keyword>
<dbReference type="Proteomes" id="UP000002595">
    <property type="component" value="Chromosome"/>
</dbReference>
<dbReference type="GeneID" id="4617429"/>
<reference evidence="3" key="1">
    <citation type="submission" date="2006-12" db="EMBL/GenBank/DDBJ databases">
        <title>Complete sequence of Pyrobaculum islandicum DSM 4184.</title>
        <authorList>
            <person name="Copeland A."/>
            <person name="Lucas S."/>
            <person name="Lapidus A."/>
            <person name="Barry K."/>
            <person name="Detter J.C."/>
            <person name="Glavina del Rio T."/>
            <person name="Dalin E."/>
            <person name="Tice H."/>
            <person name="Pitluck S."/>
            <person name="Meincke L."/>
            <person name="Brettin T."/>
            <person name="Bruce D."/>
            <person name="Han C."/>
            <person name="Tapia R."/>
            <person name="Gilna P."/>
            <person name="Schmutz J."/>
            <person name="Larimer F."/>
            <person name="Land M."/>
            <person name="Hauser L."/>
            <person name="Kyrpides N."/>
            <person name="Mikhailova N."/>
            <person name="Cozen A.E."/>
            <person name="Fitz-Gibbon S.T."/>
            <person name="House C.H."/>
            <person name="Saltikov C."/>
            <person name="Lowe T."/>
            <person name="Richardson P."/>
        </authorList>
    </citation>
    <scope>NUCLEOTIDE SEQUENCE [LARGE SCALE GENOMIC DNA]</scope>
    <source>
        <strain evidence="3">DSM 4184</strain>
    </source>
</reference>
<evidence type="ECO:0000313" key="3">
    <source>
        <dbReference type="EMBL" id="ABL87950.1"/>
    </source>
</evidence>
<gene>
    <name evidence="3" type="ordered locus">Pisl_0774</name>
</gene>
<dbReference type="STRING" id="384616.Pisl_0774"/>
<evidence type="ECO:0000313" key="4">
    <source>
        <dbReference type="Proteomes" id="UP000002595"/>
    </source>
</evidence>
<dbReference type="SUPFAM" id="SSF53323">
    <property type="entry name" value="Pyruvate-ferredoxin oxidoreductase, PFOR, domain III"/>
    <property type="match status" value="1"/>
</dbReference>
<dbReference type="AlphaFoldDB" id="A1RSL8"/>
<dbReference type="GO" id="GO:0016903">
    <property type="term" value="F:oxidoreductase activity, acting on the aldehyde or oxo group of donors"/>
    <property type="evidence" value="ECO:0007669"/>
    <property type="project" value="InterPro"/>
</dbReference>
<dbReference type="InterPro" id="IPR052198">
    <property type="entry name" value="IorB_Oxidoreductase"/>
</dbReference>
<protein>
    <submittedName>
        <fullName evidence="3">Pyruvate ferredoxin/flavodoxin oxidoreductase</fullName>
    </submittedName>
</protein>
<dbReference type="OrthoDB" id="53326at2157"/>
<keyword evidence="4" id="KW-1185">Reference proteome</keyword>
<dbReference type="HOGENOM" id="CLU_087284_1_0_2"/>
<feature type="domain" description="Pyruvate/ketoisovalerate oxidoreductase catalytic" evidence="2">
    <location>
        <begin position="11"/>
        <end position="166"/>
    </location>
</feature>
<dbReference type="PANTHER" id="PTHR43854">
    <property type="entry name" value="INDOLEPYRUVATE OXIDOREDUCTASE SUBUNIT IORB"/>
    <property type="match status" value="1"/>
</dbReference>
<organism evidence="3 4">
    <name type="scientific">Pyrobaculum islandicum (strain DSM 4184 / JCM 9189 / GEO3)</name>
    <dbReference type="NCBI Taxonomy" id="384616"/>
    <lineage>
        <taxon>Archaea</taxon>
        <taxon>Thermoproteota</taxon>
        <taxon>Thermoprotei</taxon>
        <taxon>Thermoproteales</taxon>
        <taxon>Thermoproteaceae</taxon>
        <taxon>Pyrobaculum</taxon>
    </lineage>
</organism>
<dbReference type="EMBL" id="CP000504">
    <property type="protein sequence ID" value="ABL87950.1"/>
    <property type="molecule type" value="Genomic_DNA"/>
</dbReference>
<dbReference type="KEGG" id="pis:Pisl_0774"/>
<evidence type="ECO:0000259" key="2">
    <source>
        <dbReference type="Pfam" id="PF01558"/>
    </source>
</evidence>
<dbReference type="eggNOG" id="arCOG01602">
    <property type="taxonomic scope" value="Archaea"/>
</dbReference>
<dbReference type="RefSeq" id="WP_011762526.1">
    <property type="nucleotide sequence ID" value="NC_008701.1"/>
</dbReference>
<sequence length="175" mass="19133">METGIVIVGVGGQGVLTLARWLGEAAMAEGYDVRIAEVHGMSQRGGSVEVHVRIGREVYAPIVEEGGADFVIALEALEALRAYRYLKPNGILVVNKRIIQPPGKWYNLNDTLDAIRRSGIKTYIVPCYDIALELGSVLYENSVMLGFVSKLLGLSMPPSLDENNRKAFLRGMSLI</sequence>
<dbReference type="Pfam" id="PF01558">
    <property type="entry name" value="POR"/>
    <property type="match status" value="1"/>
</dbReference>
<name>A1RSL8_PYRIL</name>
<keyword evidence="3" id="KW-0670">Pyruvate</keyword>
<dbReference type="InterPro" id="IPR002869">
    <property type="entry name" value="Pyrv_flavodox_OxRed_cen"/>
</dbReference>
<dbReference type="Gene3D" id="3.40.920.10">
    <property type="entry name" value="Pyruvate-ferredoxin oxidoreductase, PFOR, domain III"/>
    <property type="match status" value="1"/>
</dbReference>
<dbReference type="InterPro" id="IPR019752">
    <property type="entry name" value="Pyrv/ketoisovalerate_OxRed_cat"/>
</dbReference>
<dbReference type="PANTHER" id="PTHR43854:SF1">
    <property type="entry name" value="INDOLEPYRUVATE OXIDOREDUCTASE SUBUNIT IORB"/>
    <property type="match status" value="1"/>
</dbReference>
<proteinExistence type="predicted"/>
<evidence type="ECO:0000256" key="1">
    <source>
        <dbReference type="ARBA" id="ARBA00023002"/>
    </source>
</evidence>
<accession>A1RSL8</accession>